<evidence type="ECO:0000313" key="3">
    <source>
        <dbReference type="Proteomes" id="UP000317543"/>
    </source>
</evidence>
<evidence type="ECO:0000256" key="1">
    <source>
        <dbReference type="SAM" id="Phobius"/>
    </source>
</evidence>
<reference evidence="2 3" key="1">
    <citation type="submission" date="2019-02" db="EMBL/GenBank/DDBJ databases">
        <title>Spindle-shaped viruses infect a marine ammonia-oxidizing thaumarchaeon.</title>
        <authorList>
            <person name="Kim J.-G."/>
            <person name="Kim S.-J."/>
            <person name="Rhee S.-K."/>
        </authorList>
    </citation>
    <scope>NUCLEOTIDE SEQUENCE [LARGE SCALE GENOMIC DNA]</scope>
    <source>
        <strain evidence="2">NSV5</strain>
    </source>
</reference>
<dbReference type="EMBL" id="MK570057">
    <property type="protein sequence ID" value="QDI74080.1"/>
    <property type="molecule type" value="Genomic_DNA"/>
</dbReference>
<keyword evidence="1" id="KW-0812">Transmembrane</keyword>
<dbReference type="Proteomes" id="UP000317543">
    <property type="component" value="Segment"/>
</dbReference>
<feature type="transmembrane region" description="Helical" evidence="1">
    <location>
        <begin position="6"/>
        <end position="23"/>
    </location>
</feature>
<name>A0A514K370_9VIRU</name>
<organism evidence="2 3">
    <name type="scientific">Nitrosopumilus spindle-shaped virus</name>
    <dbReference type="NCBI Taxonomy" id="2508184"/>
    <lineage>
        <taxon>Viruses</taxon>
        <taxon>Viruses incertae sedis</taxon>
        <taxon>Thaspiviridae</taxon>
        <taxon>Nitmarvirus</taxon>
        <taxon>Nitmarvirus maris</taxon>
        <taxon>Nitmarvirus NSV1</taxon>
    </lineage>
</organism>
<sequence length="38" mass="4163">MCGTDLIALGLAPVIIITTIILVPKIFKNKKKIEVVQK</sequence>
<proteinExistence type="predicted"/>
<accession>A0A514K370</accession>
<keyword evidence="1" id="KW-1133">Transmembrane helix</keyword>
<evidence type="ECO:0000313" key="2">
    <source>
        <dbReference type="EMBL" id="QDI74080.1"/>
    </source>
</evidence>
<keyword evidence="1" id="KW-0472">Membrane</keyword>
<protein>
    <submittedName>
        <fullName evidence="2">Uncharacterized protein</fullName>
    </submittedName>
</protein>